<organism evidence="2 3">
    <name type="scientific">Sporosarcina ureae</name>
    <dbReference type="NCBI Taxonomy" id="1571"/>
    <lineage>
        <taxon>Bacteria</taxon>
        <taxon>Bacillati</taxon>
        <taxon>Bacillota</taxon>
        <taxon>Bacilli</taxon>
        <taxon>Bacillales</taxon>
        <taxon>Caryophanaceae</taxon>
        <taxon>Sporosarcina</taxon>
    </lineage>
</organism>
<protein>
    <submittedName>
        <fullName evidence="2">Uncharacterized protein</fullName>
    </submittedName>
</protein>
<keyword evidence="1" id="KW-1133">Transmembrane helix</keyword>
<keyword evidence="1" id="KW-0472">Membrane</keyword>
<accession>A0ABM6JX93</accession>
<evidence type="ECO:0000313" key="2">
    <source>
        <dbReference type="EMBL" id="ARF14774.1"/>
    </source>
</evidence>
<feature type="transmembrane region" description="Helical" evidence="1">
    <location>
        <begin position="78"/>
        <end position="98"/>
    </location>
</feature>
<gene>
    <name evidence="2" type="ORF">SporoS204_11810</name>
</gene>
<feature type="transmembrane region" description="Helical" evidence="1">
    <location>
        <begin position="7"/>
        <end position="26"/>
    </location>
</feature>
<evidence type="ECO:0000313" key="3">
    <source>
        <dbReference type="Proteomes" id="UP000192486"/>
    </source>
</evidence>
<feature type="transmembrane region" description="Helical" evidence="1">
    <location>
        <begin position="110"/>
        <end position="131"/>
    </location>
</feature>
<feature type="transmembrane region" description="Helical" evidence="1">
    <location>
        <begin position="38"/>
        <end position="58"/>
    </location>
</feature>
<keyword evidence="1" id="KW-0812">Transmembrane</keyword>
<sequence length="136" mass="15583">MRRFFYYFGWTMVIGIIIYIGAKYQFLLKQEYMKNYEALSFVLFSSIYPIGIGMLLKLPKLINEIIENRQWTFNWAKFMGIGLPSLGVLSISILIFTPAGENIIPFVPEIMYSGNSTIQTIAGVVFGFILLDSVKK</sequence>
<evidence type="ECO:0000256" key="1">
    <source>
        <dbReference type="SAM" id="Phobius"/>
    </source>
</evidence>
<keyword evidence="3" id="KW-1185">Reference proteome</keyword>
<dbReference type="RefSeq" id="WP_029053532.1">
    <property type="nucleotide sequence ID" value="NZ_CP015108.1"/>
</dbReference>
<name>A0ABM6JX93_SPOUR</name>
<reference evidence="2 3" key="1">
    <citation type="submission" date="2016-04" db="EMBL/GenBank/DDBJ databases">
        <title>Comparative Genomics and Epigenetics of Sporosarcina ureae.</title>
        <authorList>
            <person name="Oliver A.S."/>
            <person name="Cooper K.K."/>
        </authorList>
    </citation>
    <scope>NUCLEOTIDE SEQUENCE [LARGE SCALE GENOMIC DNA]</scope>
    <source>
        <strain evidence="2 3">S204</strain>
    </source>
</reference>
<dbReference type="EMBL" id="CP015108">
    <property type="protein sequence ID" value="ARF14774.1"/>
    <property type="molecule type" value="Genomic_DNA"/>
</dbReference>
<proteinExistence type="predicted"/>
<dbReference type="Proteomes" id="UP000192486">
    <property type="component" value="Chromosome"/>
</dbReference>